<keyword evidence="4 5" id="KW-0472">Membrane</keyword>
<dbReference type="SMART" id="SM01079">
    <property type="entry name" value="CHASE"/>
    <property type="match status" value="1"/>
</dbReference>
<feature type="domain" description="CHASE" evidence="6">
    <location>
        <begin position="106"/>
        <end position="194"/>
    </location>
</feature>
<evidence type="ECO:0000256" key="2">
    <source>
        <dbReference type="ARBA" id="ARBA00022692"/>
    </source>
</evidence>
<reference evidence="8" key="1">
    <citation type="journal article" date="2014" name="Int. J. Syst. Evol. Microbiol.">
        <title>Complete genome of a new Firmicutes species belonging to the dominant human colonic microbiota ('Ruminococcus bicirculans') reveals two chromosomes and a selective capacity to utilize plant glucans.</title>
        <authorList>
            <consortium name="NISC Comparative Sequencing Program"/>
            <person name="Wegmann U."/>
            <person name="Louis P."/>
            <person name="Goesmann A."/>
            <person name="Henrissat B."/>
            <person name="Duncan S.H."/>
            <person name="Flint H.J."/>
        </authorList>
    </citation>
    <scope>NUCLEOTIDE SEQUENCE</scope>
    <source>
        <strain evidence="8">NBRC 105001</strain>
    </source>
</reference>
<evidence type="ECO:0000313" key="8">
    <source>
        <dbReference type="EMBL" id="GLR76163.1"/>
    </source>
</evidence>
<dbReference type="GO" id="GO:0007165">
    <property type="term" value="P:signal transduction"/>
    <property type="evidence" value="ECO:0007669"/>
    <property type="project" value="UniProtKB-ARBA"/>
</dbReference>
<dbReference type="EMBL" id="BSOU01000008">
    <property type="protein sequence ID" value="GLR76163.1"/>
    <property type="molecule type" value="Genomic_DNA"/>
</dbReference>
<sequence>MLTKINKTALISLCVCYVFVGSVMFYVSNNATKSINKNNMIHLLGKYESEILIKTNEYLTLSKVYRYLIFTQNSIITEYNFNSISENLIKNNTAIKSLQLAPNGFVQFAYPKKGNENVYIDLFTDEKRKQDALYARDNKVSMMSEPLELFQGGSGLIIRTPVFVGNKFQDFWGFSIVILNIESFIKTLSLNDLSIDGFNYKLSFLEKNTNKIKVISESSDKALSNAVDHKFSVLNQCWILSVSSKDNWLNPIEYKDKIYLLIFFFVALSVITYMFMNLLEKKKEMYKLSHVDSLTGLYNRRSFDEKFSSLFKTSVLFFSDLDGFKKVNDIYGHEVGDLLLIEISRRIDLIVGNKGYVFRLGGDEFSIILSDTSGIDLDNFKMEIINSISEPIIIDTVSLNIGISIGHSLYPYDGIDKENLIRIADKRMYKVKFNKSK</sequence>
<reference evidence="9 10" key="2">
    <citation type="submission" date="2016-12" db="EMBL/GenBank/DDBJ databases">
        <title>Diversity of luminous bacteria.</title>
        <authorList>
            <person name="Yoshizawa S."/>
            <person name="Kogure K."/>
        </authorList>
    </citation>
    <scope>NUCLEOTIDE SEQUENCE [LARGE SCALE GENOMIC DNA]</scope>
    <source>
        <strain evidence="9 10">NBRC 105001</strain>
    </source>
</reference>
<organism evidence="9 10">
    <name type="scientific">Aliivibrio sifiae</name>
    <dbReference type="NCBI Taxonomy" id="566293"/>
    <lineage>
        <taxon>Bacteria</taxon>
        <taxon>Pseudomonadati</taxon>
        <taxon>Pseudomonadota</taxon>
        <taxon>Gammaproteobacteria</taxon>
        <taxon>Vibrionales</taxon>
        <taxon>Vibrionaceae</taxon>
        <taxon>Aliivibrio</taxon>
    </lineage>
</organism>
<keyword evidence="3 5" id="KW-1133">Transmembrane helix</keyword>
<dbReference type="PROSITE" id="PS50887">
    <property type="entry name" value="GGDEF"/>
    <property type="match status" value="1"/>
</dbReference>
<dbReference type="PANTHER" id="PTHR46663:SF2">
    <property type="entry name" value="GGDEF DOMAIN-CONTAINING PROTEIN"/>
    <property type="match status" value="1"/>
</dbReference>
<dbReference type="InterPro" id="IPR042240">
    <property type="entry name" value="CHASE_sf"/>
</dbReference>
<dbReference type="InterPro" id="IPR043128">
    <property type="entry name" value="Rev_trsase/Diguanyl_cyclase"/>
</dbReference>
<dbReference type="GO" id="GO:0003824">
    <property type="term" value="F:catalytic activity"/>
    <property type="evidence" value="ECO:0007669"/>
    <property type="project" value="UniProtKB-ARBA"/>
</dbReference>
<dbReference type="NCBIfam" id="TIGR00254">
    <property type="entry name" value="GGDEF"/>
    <property type="match status" value="1"/>
</dbReference>
<evidence type="ECO:0000256" key="5">
    <source>
        <dbReference type="SAM" id="Phobius"/>
    </source>
</evidence>
<dbReference type="Pfam" id="PF00990">
    <property type="entry name" value="GGDEF"/>
    <property type="match status" value="1"/>
</dbReference>
<evidence type="ECO:0000256" key="1">
    <source>
        <dbReference type="ARBA" id="ARBA00004370"/>
    </source>
</evidence>
<dbReference type="CDD" id="cd01949">
    <property type="entry name" value="GGDEF"/>
    <property type="match status" value="1"/>
</dbReference>
<dbReference type="Proteomes" id="UP000239273">
    <property type="component" value="Unassembled WGS sequence"/>
</dbReference>
<dbReference type="InterPro" id="IPR006189">
    <property type="entry name" value="CHASE_dom"/>
</dbReference>
<accession>A0A2S7X7I8</accession>
<keyword evidence="2 5" id="KW-0812">Transmembrane</keyword>
<dbReference type="InterPro" id="IPR052163">
    <property type="entry name" value="DGC-Regulatory_Protein"/>
</dbReference>
<protein>
    <submittedName>
        <fullName evidence="9">Sensor domain-containing diguanylate cyclase</fullName>
    </submittedName>
</protein>
<evidence type="ECO:0000313" key="9">
    <source>
        <dbReference type="EMBL" id="PQJ87309.1"/>
    </source>
</evidence>
<comment type="subcellular location">
    <subcellularLocation>
        <location evidence="1">Membrane</location>
    </subcellularLocation>
</comment>
<dbReference type="EMBL" id="MSCP01000002">
    <property type="protein sequence ID" value="PQJ87309.1"/>
    <property type="molecule type" value="Genomic_DNA"/>
</dbReference>
<dbReference type="Gene3D" id="3.30.450.350">
    <property type="entry name" value="CHASE domain"/>
    <property type="match status" value="1"/>
</dbReference>
<dbReference type="AlphaFoldDB" id="A0A2S7X7I8"/>
<evidence type="ECO:0000313" key="10">
    <source>
        <dbReference type="Proteomes" id="UP000239273"/>
    </source>
</evidence>
<dbReference type="PROSITE" id="PS50839">
    <property type="entry name" value="CHASE"/>
    <property type="match status" value="1"/>
</dbReference>
<keyword evidence="11" id="KW-1185">Reference proteome</keyword>
<evidence type="ECO:0000256" key="3">
    <source>
        <dbReference type="ARBA" id="ARBA00022989"/>
    </source>
</evidence>
<dbReference type="InterPro" id="IPR029787">
    <property type="entry name" value="Nucleotide_cyclase"/>
</dbReference>
<feature type="transmembrane region" description="Helical" evidence="5">
    <location>
        <begin position="9"/>
        <end position="27"/>
    </location>
</feature>
<evidence type="ECO:0000256" key="4">
    <source>
        <dbReference type="ARBA" id="ARBA00023136"/>
    </source>
</evidence>
<gene>
    <name evidence="9" type="ORF">BTO23_14415</name>
    <name evidence="8" type="ORF">GCM10007855_30380</name>
</gene>
<feature type="domain" description="GGDEF" evidence="7">
    <location>
        <begin position="312"/>
        <end position="437"/>
    </location>
</feature>
<evidence type="ECO:0000313" key="11">
    <source>
        <dbReference type="Proteomes" id="UP001156660"/>
    </source>
</evidence>
<dbReference type="SUPFAM" id="SSF55073">
    <property type="entry name" value="Nucleotide cyclase"/>
    <property type="match status" value="1"/>
</dbReference>
<evidence type="ECO:0000259" key="6">
    <source>
        <dbReference type="PROSITE" id="PS50839"/>
    </source>
</evidence>
<dbReference type="Pfam" id="PF03924">
    <property type="entry name" value="CHASE"/>
    <property type="match status" value="1"/>
</dbReference>
<reference evidence="11" key="3">
    <citation type="journal article" date="2019" name="Int. J. Syst. Evol. Microbiol.">
        <title>The Global Catalogue of Microorganisms (GCM) 10K type strain sequencing project: providing services to taxonomists for standard genome sequencing and annotation.</title>
        <authorList>
            <consortium name="The Broad Institute Genomics Platform"/>
            <consortium name="The Broad Institute Genome Sequencing Center for Infectious Disease"/>
            <person name="Wu L."/>
            <person name="Ma J."/>
        </authorList>
    </citation>
    <scope>NUCLEOTIDE SEQUENCE [LARGE SCALE GENOMIC DNA]</scope>
    <source>
        <strain evidence="11">NBRC 105001</strain>
    </source>
</reference>
<feature type="transmembrane region" description="Helical" evidence="5">
    <location>
        <begin position="258"/>
        <end position="279"/>
    </location>
</feature>
<proteinExistence type="predicted"/>
<dbReference type="GO" id="GO:0016020">
    <property type="term" value="C:membrane"/>
    <property type="evidence" value="ECO:0007669"/>
    <property type="project" value="UniProtKB-SubCell"/>
</dbReference>
<name>A0A2S7X7I8_9GAMM</name>
<dbReference type="Gene3D" id="3.30.70.270">
    <property type="match status" value="1"/>
</dbReference>
<dbReference type="RefSeq" id="WP_245922117.1">
    <property type="nucleotide sequence ID" value="NZ_BSOU01000008.1"/>
</dbReference>
<dbReference type="InterPro" id="IPR000160">
    <property type="entry name" value="GGDEF_dom"/>
</dbReference>
<dbReference type="PANTHER" id="PTHR46663">
    <property type="entry name" value="DIGUANYLATE CYCLASE DGCT-RELATED"/>
    <property type="match status" value="1"/>
</dbReference>
<dbReference type="SMART" id="SM00267">
    <property type="entry name" value="GGDEF"/>
    <property type="match status" value="1"/>
</dbReference>
<evidence type="ECO:0000259" key="7">
    <source>
        <dbReference type="PROSITE" id="PS50887"/>
    </source>
</evidence>
<reference evidence="8" key="4">
    <citation type="submission" date="2023-01" db="EMBL/GenBank/DDBJ databases">
        <title>Draft genome sequence of Aliivibrio sifiae strain NBRC 105001.</title>
        <authorList>
            <person name="Sun Q."/>
            <person name="Mori K."/>
        </authorList>
    </citation>
    <scope>NUCLEOTIDE SEQUENCE</scope>
    <source>
        <strain evidence="8">NBRC 105001</strain>
    </source>
</reference>
<dbReference type="Proteomes" id="UP001156660">
    <property type="component" value="Unassembled WGS sequence"/>
</dbReference>
<comment type="caution">
    <text evidence="9">The sequence shown here is derived from an EMBL/GenBank/DDBJ whole genome shotgun (WGS) entry which is preliminary data.</text>
</comment>